<reference evidence="2" key="1">
    <citation type="journal article" date="2019" name="Int. J. Syst. Evol. Microbiol.">
        <title>The Global Catalogue of Microorganisms (GCM) 10K type strain sequencing project: providing services to taxonomists for standard genome sequencing and annotation.</title>
        <authorList>
            <consortium name="The Broad Institute Genomics Platform"/>
            <consortium name="The Broad Institute Genome Sequencing Center for Infectious Disease"/>
            <person name="Wu L."/>
            <person name="Ma J."/>
        </authorList>
    </citation>
    <scope>NUCLEOTIDE SEQUENCE [LARGE SCALE GENOMIC DNA]</scope>
    <source>
        <strain evidence="2">CCM 8933</strain>
    </source>
</reference>
<dbReference type="EMBL" id="JBHSSC010000039">
    <property type="protein sequence ID" value="MFC6181578.1"/>
    <property type="molecule type" value="Genomic_DNA"/>
</dbReference>
<protein>
    <recommendedName>
        <fullName evidence="3">DNA-directed RNA polymerase beta subunit</fullName>
    </recommendedName>
</protein>
<accession>A0ABW1S155</accession>
<keyword evidence="2" id="KW-1185">Reference proteome</keyword>
<evidence type="ECO:0000313" key="1">
    <source>
        <dbReference type="EMBL" id="MFC6181578.1"/>
    </source>
</evidence>
<organism evidence="1 2">
    <name type="scientific">Lactiplantibacillus daowaiensis</name>
    <dbReference type="NCBI Taxonomy" id="2559918"/>
    <lineage>
        <taxon>Bacteria</taxon>
        <taxon>Bacillati</taxon>
        <taxon>Bacillota</taxon>
        <taxon>Bacilli</taxon>
        <taxon>Lactobacillales</taxon>
        <taxon>Lactobacillaceae</taxon>
        <taxon>Lactiplantibacillus</taxon>
    </lineage>
</organism>
<dbReference type="RefSeq" id="WP_137628661.1">
    <property type="nucleotide sequence ID" value="NZ_BJDJ01000011.1"/>
</dbReference>
<sequence>MSRPEDTFDLQTVQDFFDHVYHDRGMVKWQGFYLSDHTSALKKQHVQTAQTYPEKPQQTLAVIGACLQQAYLTNQRVSLQLNERDQDDRLLPDLTGHVTGYYDTDIVLDGRQFIALNRIRHVTLGR</sequence>
<gene>
    <name evidence="1" type="ORF">ACFP5Y_10120</name>
</gene>
<proteinExistence type="predicted"/>
<evidence type="ECO:0008006" key="3">
    <source>
        <dbReference type="Google" id="ProtNLM"/>
    </source>
</evidence>
<evidence type="ECO:0000313" key="2">
    <source>
        <dbReference type="Proteomes" id="UP001596282"/>
    </source>
</evidence>
<name>A0ABW1S155_9LACO</name>
<dbReference type="Proteomes" id="UP001596282">
    <property type="component" value="Unassembled WGS sequence"/>
</dbReference>
<comment type="caution">
    <text evidence="1">The sequence shown here is derived from an EMBL/GenBank/DDBJ whole genome shotgun (WGS) entry which is preliminary data.</text>
</comment>